<evidence type="ECO:0000313" key="9">
    <source>
        <dbReference type="Proteomes" id="UP000006004"/>
    </source>
</evidence>
<protein>
    <submittedName>
        <fullName evidence="8">LytTr DNA-binding domain protein</fullName>
    </submittedName>
</protein>
<dbReference type="PANTHER" id="PTHR37299:SF3">
    <property type="entry name" value="STAGE 0 SPORULATION PROTEIN A HOMOLOG"/>
    <property type="match status" value="1"/>
</dbReference>
<dbReference type="PROSITE" id="PS50930">
    <property type="entry name" value="HTH_LYTTR"/>
    <property type="match status" value="1"/>
</dbReference>
<organism evidence="8 9">
    <name type="scientific">Gemella haemolysans ATCC 10379</name>
    <dbReference type="NCBI Taxonomy" id="546270"/>
    <lineage>
        <taxon>Bacteria</taxon>
        <taxon>Bacillati</taxon>
        <taxon>Bacillota</taxon>
        <taxon>Bacilli</taxon>
        <taxon>Bacillales</taxon>
        <taxon>Gemellaceae</taxon>
        <taxon>Gemella</taxon>
    </lineage>
</organism>
<evidence type="ECO:0000259" key="7">
    <source>
        <dbReference type="PROSITE" id="PS50930"/>
    </source>
</evidence>
<dbReference type="eggNOG" id="COG3279">
    <property type="taxonomic scope" value="Bacteria"/>
</dbReference>
<dbReference type="Pfam" id="PF04397">
    <property type="entry name" value="LytTR"/>
    <property type="match status" value="1"/>
</dbReference>
<dbReference type="Gene3D" id="3.40.50.2300">
    <property type="match status" value="1"/>
</dbReference>
<dbReference type="AlphaFoldDB" id="C5NV47"/>
<evidence type="ECO:0000256" key="3">
    <source>
        <dbReference type="ARBA" id="ARBA00023159"/>
    </source>
</evidence>
<dbReference type="InterPro" id="IPR001789">
    <property type="entry name" value="Sig_transdc_resp-reg_receiver"/>
</dbReference>
<keyword evidence="1" id="KW-0963">Cytoplasm</keyword>
<gene>
    <name evidence="8" type="ORF">GEMHA0001_1424</name>
</gene>
<comment type="function">
    <text evidence="4">Required for high-level post-exponential phase expression of a series of secreted proteins.</text>
</comment>
<dbReference type="PANTHER" id="PTHR37299">
    <property type="entry name" value="TRANSCRIPTIONAL REGULATOR-RELATED"/>
    <property type="match status" value="1"/>
</dbReference>
<dbReference type="Proteomes" id="UP000006004">
    <property type="component" value="Unassembled WGS sequence"/>
</dbReference>
<feature type="domain" description="Response regulatory" evidence="6">
    <location>
        <begin position="2"/>
        <end position="126"/>
    </location>
</feature>
<dbReference type="EMBL" id="ACDZ02000006">
    <property type="protein sequence ID" value="EER68912.1"/>
    <property type="molecule type" value="Genomic_DNA"/>
</dbReference>
<dbReference type="GO" id="GO:0003677">
    <property type="term" value="F:DNA binding"/>
    <property type="evidence" value="ECO:0007669"/>
    <property type="project" value="UniProtKB-KW"/>
</dbReference>
<dbReference type="OrthoDB" id="9809318at2"/>
<dbReference type="InterPro" id="IPR011006">
    <property type="entry name" value="CheY-like_superfamily"/>
</dbReference>
<name>C5NV47_9BACL</name>
<dbReference type="SMART" id="SM00850">
    <property type="entry name" value="LytTR"/>
    <property type="match status" value="1"/>
</dbReference>
<evidence type="ECO:0000313" key="8">
    <source>
        <dbReference type="EMBL" id="EER68912.1"/>
    </source>
</evidence>
<feature type="modified residue" description="4-aspartylphosphate" evidence="5">
    <location>
        <position position="59"/>
    </location>
</feature>
<dbReference type="PROSITE" id="PS50110">
    <property type="entry name" value="RESPONSE_REGULATORY"/>
    <property type="match status" value="1"/>
</dbReference>
<evidence type="ECO:0000256" key="1">
    <source>
        <dbReference type="ARBA" id="ARBA00022490"/>
    </source>
</evidence>
<dbReference type="RefSeq" id="WP_004264046.1">
    <property type="nucleotide sequence ID" value="NZ_ACDZ02000006.1"/>
</dbReference>
<dbReference type="Gene3D" id="2.40.50.1020">
    <property type="entry name" value="LytTr DNA-binding domain"/>
    <property type="match status" value="1"/>
</dbReference>
<keyword evidence="8" id="KW-0238">DNA-binding</keyword>
<dbReference type="GeneID" id="93288783"/>
<reference evidence="8" key="1">
    <citation type="submission" date="2009-01" db="EMBL/GenBank/DDBJ databases">
        <authorList>
            <person name="Fulton L."/>
            <person name="Clifton S."/>
            <person name="Chinwalla A.T."/>
            <person name="Mitreva M."/>
            <person name="Sodergren E."/>
            <person name="Weinstock G."/>
            <person name="Clifton S."/>
            <person name="Dooling D.J."/>
            <person name="Fulton B."/>
            <person name="Minx P."/>
            <person name="Pepin K.H."/>
            <person name="Johnson M."/>
            <person name="Bhonagiri V."/>
            <person name="Nash W.E."/>
            <person name="Mardis E.R."/>
            <person name="Wilson R.K."/>
        </authorList>
    </citation>
    <scope>NUCLEOTIDE SEQUENCE [LARGE SCALE GENOMIC DNA]</scope>
    <source>
        <strain evidence="8">ATCC 10379</strain>
    </source>
</reference>
<feature type="domain" description="HTH LytTR-type" evidence="7">
    <location>
        <begin position="144"/>
        <end position="243"/>
    </location>
</feature>
<reference evidence="8" key="2">
    <citation type="submission" date="2009-06" db="EMBL/GenBank/DDBJ databases">
        <authorList>
            <person name="Sebastian Y."/>
            <person name="Madupu R."/>
            <person name="Durkin A.S."/>
            <person name="Torralba M."/>
            <person name="Methe B."/>
            <person name="Sutton G.G."/>
            <person name="Strausberg R.L."/>
            <person name="Nelson K.E."/>
        </authorList>
    </citation>
    <scope>NUCLEOTIDE SEQUENCE [LARGE SCALE GENOMIC DNA]</scope>
    <source>
        <strain evidence="8">ATCC 10379</strain>
    </source>
</reference>
<evidence type="ECO:0000256" key="4">
    <source>
        <dbReference type="ARBA" id="ARBA00037164"/>
    </source>
</evidence>
<evidence type="ECO:0000259" key="6">
    <source>
        <dbReference type="PROSITE" id="PS50110"/>
    </source>
</evidence>
<evidence type="ECO:0000256" key="5">
    <source>
        <dbReference type="PROSITE-ProRule" id="PRU00169"/>
    </source>
</evidence>
<keyword evidence="9" id="KW-1185">Reference proteome</keyword>
<dbReference type="SUPFAM" id="SSF52172">
    <property type="entry name" value="CheY-like"/>
    <property type="match status" value="1"/>
</dbReference>
<proteinExistence type="predicted"/>
<dbReference type="InterPro" id="IPR007492">
    <property type="entry name" value="LytTR_DNA-bd_dom"/>
</dbReference>
<dbReference type="InterPro" id="IPR046947">
    <property type="entry name" value="LytR-like"/>
</dbReference>
<dbReference type="GO" id="GO:0000156">
    <property type="term" value="F:phosphorelay response regulator activity"/>
    <property type="evidence" value="ECO:0007669"/>
    <property type="project" value="InterPro"/>
</dbReference>
<accession>C5NV47</accession>
<comment type="caution">
    <text evidence="8">The sequence shown here is derived from an EMBL/GenBank/DDBJ whole genome shotgun (WGS) entry which is preliminary data.</text>
</comment>
<keyword evidence="2" id="KW-0902">Two-component regulatory system</keyword>
<keyword evidence="5" id="KW-0597">Phosphoprotein</keyword>
<evidence type="ECO:0000256" key="2">
    <source>
        <dbReference type="ARBA" id="ARBA00023012"/>
    </source>
</evidence>
<keyword evidence="3" id="KW-0010">Activator</keyword>
<sequence length="244" mass="28176">MKIFICEDNNEVLKRIEQVIKNYIMINDLSIEIITSSTNPLNILEEASKHGIANSYFLDIDLGENAMTGIDLGKKIRDIDPFAKLIYITNFDNMQVRILNEMIAPLAYITKNSDDMDENIQKALTKAYERYIKSTKLNSNIGKVPIKVGLKQEFYDISEVLYFEALEGHKIRLNLVNNKEITFFGKISNLEILHPSIYICHRTYAINLENIDKLDSETVIFKDGTSIYLSSKTIRRIKKEIKNR</sequence>